<evidence type="ECO:0000256" key="9">
    <source>
        <dbReference type="ARBA" id="ARBA00022737"/>
    </source>
</evidence>
<dbReference type="PIRSF" id="PIRSF002549">
    <property type="entry name" value="Transferrin"/>
    <property type="match status" value="1"/>
</dbReference>
<keyword evidence="5 13" id="KW-0813">Transport</keyword>
<sequence>MKTLLLVALLGCLACAFAEKVRWCVTSDKELAKCLDLVGAAPNFACERRASVIECLTAIQASEADAITLDGGDVYTAGLDDYNLHPIIAEKYPDSKACYYAVAVVKKGTQFNFDDLKGKKSCHTGLGKSAGWNMPIGNLLSKKLINWQGSDVSRLEDAVRAFFGASCVPGAPRDSGLCELCTGDCSKTNREPYYNYDGAFKCLADGKGEVAFVNHLTVPADQADRYELLCLDNRRAAIGSFETCNLAQVPAHAVVTRKDERLTDLILNSLNAVENFNLFSSAKYPDAKNLMFKDSAIGLLRIPPRTDSFMYLGAKYLNIVQSLKKVTTPTTTSKAMKWCVVGNLEALKCDMWSFNTNTTMRCIKAESAEDCLQKIMRSEADVVAVDGGQVYTAGKCGLVAAMVEQYDEAQCSNPQATGSHYYAVAVIKKDSGVTWDTLKGRKSCHTGIGRSAGWNIPMGRIHEKSKSCDFEHYFSESCAPGANITSPLCALCIGNEASLFKCKPRDEERYNGYNGAFRCLAEGAGEVAFIKHSIVLDNTAGTGRPQWAQNLIADDYRLICPDKGPVSVNEYESCHLAKVTAHAVVTRPEMRDEVVQFLKDQQADFGLSVNDGSFSMFKSEDSKNLLFKDSTKCLQEIPKGTSVGQFLGEDYMKVMTKLRECDEFTSAMEKSCSFNACQG</sequence>
<dbReference type="SMART" id="SM00094">
    <property type="entry name" value="TR_FER"/>
    <property type="match status" value="2"/>
</dbReference>
<evidence type="ECO:0000313" key="17">
    <source>
        <dbReference type="Proteomes" id="UP000693946"/>
    </source>
</evidence>
<dbReference type="InterPro" id="IPR001156">
    <property type="entry name" value="Transferrin-like_dom"/>
</dbReference>
<evidence type="ECO:0000256" key="5">
    <source>
        <dbReference type="ARBA" id="ARBA00022448"/>
    </source>
</evidence>
<dbReference type="PROSITE" id="PS00206">
    <property type="entry name" value="TRANSFERRIN_LIKE_2"/>
    <property type="match status" value="2"/>
</dbReference>
<evidence type="ECO:0000256" key="13">
    <source>
        <dbReference type="PIRNR" id="PIRNR002549"/>
    </source>
</evidence>
<evidence type="ECO:0000256" key="3">
    <source>
        <dbReference type="ARBA" id="ARBA00011245"/>
    </source>
</evidence>
<gene>
    <name evidence="16" type="ORF">JOB18_018845</name>
</gene>
<dbReference type="PANTHER" id="PTHR11485">
    <property type="entry name" value="TRANSFERRIN"/>
    <property type="match status" value="1"/>
</dbReference>
<dbReference type="GO" id="GO:0005886">
    <property type="term" value="C:plasma membrane"/>
    <property type="evidence" value="ECO:0007669"/>
    <property type="project" value="TreeGrafter"/>
</dbReference>
<dbReference type="GO" id="GO:0046872">
    <property type="term" value="F:metal ion binding"/>
    <property type="evidence" value="ECO:0007669"/>
    <property type="project" value="UniProtKB-KW"/>
</dbReference>
<comment type="function">
    <text evidence="13">Transferrins are iron binding transport proteins which bind Fe(3+) ion in association with the binding of an anion, usually bicarbonate.</text>
</comment>
<proteinExistence type="inferred from homology"/>
<name>A0AAV6T617_SOLSE</name>
<reference evidence="16 17" key="1">
    <citation type="journal article" date="2021" name="Sci. Rep.">
        <title>Chromosome anchoring in Senegalese sole (Solea senegalensis) reveals sex-associated markers and genome rearrangements in flatfish.</title>
        <authorList>
            <person name="Guerrero-Cozar I."/>
            <person name="Gomez-Garrido J."/>
            <person name="Berbel C."/>
            <person name="Martinez-Blanch J.F."/>
            <person name="Alioto T."/>
            <person name="Claros M.G."/>
            <person name="Gagnaire P.A."/>
            <person name="Manchado M."/>
        </authorList>
    </citation>
    <scope>NUCLEOTIDE SEQUENCE [LARGE SCALE GENOMIC DNA]</scope>
    <source>
        <strain evidence="16">Sse05_10M</strain>
    </source>
</reference>
<dbReference type="GO" id="GO:0055037">
    <property type="term" value="C:recycling endosome"/>
    <property type="evidence" value="ECO:0007669"/>
    <property type="project" value="TreeGrafter"/>
</dbReference>
<keyword evidence="11 13" id="KW-0406">Ion transport</keyword>
<dbReference type="Pfam" id="PF00405">
    <property type="entry name" value="Transferrin"/>
    <property type="match status" value="2"/>
</dbReference>
<comment type="caution">
    <text evidence="16">The sequence shown here is derived from an EMBL/GenBank/DDBJ whole genome shotgun (WGS) entry which is preliminary data.</text>
</comment>
<dbReference type="GO" id="GO:0019731">
    <property type="term" value="P:antibacterial humoral response"/>
    <property type="evidence" value="ECO:0007669"/>
    <property type="project" value="TreeGrafter"/>
</dbReference>
<dbReference type="FunFam" id="3.40.190.10:FF:000095">
    <property type="entry name" value="Lactotransferrin"/>
    <property type="match status" value="2"/>
</dbReference>
<comment type="subunit">
    <text evidence="3 13">Monomer.</text>
</comment>
<keyword evidence="8 13" id="KW-0479">Metal-binding</keyword>
<keyword evidence="7 13" id="KW-0964">Secreted</keyword>
<evidence type="ECO:0000256" key="14">
    <source>
        <dbReference type="SAM" id="SignalP"/>
    </source>
</evidence>
<feature type="signal peptide" evidence="14">
    <location>
        <begin position="1"/>
        <end position="18"/>
    </location>
</feature>
<evidence type="ECO:0000256" key="2">
    <source>
        <dbReference type="ARBA" id="ARBA00004613"/>
    </source>
</evidence>
<dbReference type="GO" id="GO:0006826">
    <property type="term" value="P:iron ion transport"/>
    <property type="evidence" value="ECO:0007669"/>
    <property type="project" value="UniProtKB-KW"/>
</dbReference>
<keyword evidence="17" id="KW-1185">Reference proteome</keyword>
<evidence type="ECO:0000256" key="1">
    <source>
        <dbReference type="ARBA" id="ARBA00002831"/>
    </source>
</evidence>
<evidence type="ECO:0000256" key="10">
    <source>
        <dbReference type="ARBA" id="ARBA00023004"/>
    </source>
</evidence>
<evidence type="ECO:0000313" key="16">
    <source>
        <dbReference type="EMBL" id="KAG7524904.1"/>
    </source>
</evidence>
<dbReference type="InterPro" id="IPR016357">
    <property type="entry name" value="Transferrin"/>
</dbReference>
<protein>
    <recommendedName>
        <fullName evidence="4 13">Serotransferrin</fullName>
    </recommendedName>
</protein>
<accession>A0AAV6T617</accession>
<keyword evidence="12" id="KW-1015">Disulfide bond</keyword>
<keyword evidence="9" id="KW-0677">Repeat</keyword>
<organism evidence="16 17">
    <name type="scientific">Solea senegalensis</name>
    <name type="common">Senegalese sole</name>
    <dbReference type="NCBI Taxonomy" id="28829"/>
    <lineage>
        <taxon>Eukaryota</taxon>
        <taxon>Metazoa</taxon>
        <taxon>Chordata</taxon>
        <taxon>Craniata</taxon>
        <taxon>Vertebrata</taxon>
        <taxon>Euteleostomi</taxon>
        <taxon>Actinopterygii</taxon>
        <taxon>Neopterygii</taxon>
        <taxon>Teleostei</taxon>
        <taxon>Neoteleostei</taxon>
        <taxon>Acanthomorphata</taxon>
        <taxon>Carangaria</taxon>
        <taxon>Pleuronectiformes</taxon>
        <taxon>Pleuronectoidei</taxon>
        <taxon>Soleidae</taxon>
        <taxon>Solea</taxon>
    </lineage>
</organism>
<dbReference type="InterPro" id="IPR018195">
    <property type="entry name" value="Transferrin_Fe_BS"/>
</dbReference>
<dbReference type="PROSITE" id="PS00205">
    <property type="entry name" value="TRANSFERRIN_LIKE_1"/>
    <property type="match status" value="2"/>
</dbReference>
<evidence type="ECO:0000256" key="4">
    <source>
        <dbReference type="ARBA" id="ARBA00016768"/>
    </source>
</evidence>
<keyword evidence="6 13" id="KW-0410">Iron transport</keyword>
<evidence type="ECO:0000256" key="8">
    <source>
        <dbReference type="ARBA" id="ARBA00022723"/>
    </source>
</evidence>
<dbReference type="PANTHER" id="PTHR11485:SF31">
    <property type="entry name" value="SEROTRANSFERRIN"/>
    <property type="match status" value="1"/>
</dbReference>
<dbReference type="Proteomes" id="UP000693946">
    <property type="component" value="Linkage Group LG1"/>
</dbReference>
<evidence type="ECO:0000259" key="15">
    <source>
        <dbReference type="PROSITE" id="PS51408"/>
    </source>
</evidence>
<feature type="domain" description="Transferrin-like" evidence="15">
    <location>
        <begin position="336"/>
        <end position="660"/>
    </location>
</feature>
<evidence type="ECO:0000256" key="11">
    <source>
        <dbReference type="ARBA" id="ARBA00023065"/>
    </source>
</evidence>
<dbReference type="PROSITE" id="PS51408">
    <property type="entry name" value="TRANSFERRIN_LIKE_4"/>
    <property type="match status" value="2"/>
</dbReference>
<evidence type="ECO:0000256" key="12">
    <source>
        <dbReference type="ARBA" id="ARBA00023157"/>
    </source>
</evidence>
<dbReference type="EMBL" id="JAGKHQ010000001">
    <property type="protein sequence ID" value="KAG7524904.1"/>
    <property type="molecule type" value="Genomic_DNA"/>
</dbReference>
<feature type="chain" id="PRO_5043865642" description="Serotransferrin" evidence="14">
    <location>
        <begin position="19"/>
        <end position="679"/>
    </location>
</feature>
<evidence type="ECO:0000256" key="6">
    <source>
        <dbReference type="ARBA" id="ARBA00022496"/>
    </source>
</evidence>
<dbReference type="GO" id="GO:0005615">
    <property type="term" value="C:extracellular space"/>
    <property type="evidence" value="ECO:0007669"/>
    <property type="project" value="TreeGrafter"/>
</dbReference>
<evidence type="ECO:0000256" key="7">
    <source>
        <dbReference type="ARBA" id="ARBA00022525"/>
    </source>
</evidence>
<dbReference type="AlphaFoldDB" id="A0AAV6T617"/>
<comment type="subcellular location">
    <subcellularLocation>
        <location evidence="2 13">Secreted</location>
    </subcellularLocation>
</comment>
<keyword evidence="14" id="KW-0732">Signal</keyword>
<feature type="domain" description="Transferrin-like" evidence="15">
    <location>
        <begin position="21"/>
        <end position="325"/>
    </location>
</feature>
<comment type="similarity">
    <text evidence="13">Belongs to the transferrin family.</text>
</comment>
<keyword evidence="10 13" id="KW-0408">Iron</keyword>
<dbReference type="GO" id="GO:0005769">
    <property type="term" value="C:early endosome"/>
    <property type="evidence" value="ECO:0007669"/>
    <property type="project" value="TreeGrafter"/>
</dbReference>
<comment type="function">
    <text evidence="1">Transferrins are iron binding transport proteins which can bind two Fe(3+) ions in association with the binding of an anion, usually bicarbonate.</text>
</comment>